<feature type="compositionally biased region" description="Low complexity" evidence="1">
    <location>
        <begin position="44"/>
        <end position="54"/>
    </location>
</feature>
<dbReference type="EMBL" id="CAJNNW010032967">
    <property type="protein sequence ID" value="CAE8716456.1"/>
    <property type="molecule type" value="Genomic_DNA"/>
</dbReference>
<evidence type="ECO:0000313" key="2">
    <source>
        <dbReference type="EMBL" id="CAE8716456.1"/>
    </source>
</evidence>
<reference evidence="2" key="1">
    <citation type="submission" date="2021-02" db="EMBL/GenBank/DDBJ databases">
        <authorList>
            <person name="Dougan E. K."/>
            <person name="Rhodes N."/>
            <person name="Thang M."/>
            <person name="Chan C."/>
        </authorList>
    </citation>
    <scope>NUCLEOTIDE SEQUENCE</scope>
</reference>
<evidence type="ECO:0000313" key="3">
    <source>
        <dbReference type="Proteomes" id="UP000626109"/>
    </source>
</evidence>
<sequence length="164" mass="17413">MVAAGLFPTSLLDGPVQLEAGNEPQEVLDIIASWNPRPEIEEPTSAAASSGSASHVVTSASSSALLPVQASSAKEKAYAKYTSSHQRTTQYNEQPARRSRAPVARSGLDLKRMSPNQLVRAMIEDGLFEDLASQPCRNEACLQNAQKGFGTSSVFGKFSATTEG</sequence>
<dbReference type="AlphaFoldDB" id="A0A813KYL8"/>
<feature type="region of interest" description="Disordered" evidence="1">
    <location>
        <begin position="77"/>
        <end position="104"/>
    </location>
</feature>
<proteinExistence type="predicted"/>
<comment type="caution">
    <text evidence="2">The sequence shown here is derived from an EMBL/GenBank/DDBJ whole genome shotgun (WGS) entry which is preliminary data.</text>
</comment>
<dbReference type="Proteomes" id="UP000626109">
    <property type="component" value="Unassembled WGS sequence"/>
</dbReference>
<evidence type="ECO:0000256" key="1">
    <source>
        <dbReference type="SAM" id="MobiDB-lite"/>
    </source>
</evidence>
<gene>
    <name evidence="2" type="ORF">PGLA2088_LOCUS39055</name>
</gene>
<feature type="region of interest" description="Disordered" evidence="1">
    <location>
        <begin position="34"/>
        <end position="54"/>
    </location>
</feature>
<protein>
    <submittedName>
        <fullName evidence="2">Uncharacterized protein</fullName>
    </submittedName>
</protein>
<organism evidence="2 3">
    <name type="scientific">Polarella glacialis</name>
    <name type="common">Dinoflagellate</name>
    <dbReference type="NCBI Taxonomy" id="89957"/>
    <lineage>
        <taxon>Eukaryota</taxon>
        <taxon>Sar</taxon>
        <taxon>Alveolata</taxon>
        <taxon>Dinophyceae</taxon>
        <taxon>Suessiales</taxon>
        <taxon>Suessiaceae</taxon>
        <taxon>Polarella</taxon>
    </lineage>
</organism>
<name>A0A813KYL8_POLGL</name>
<accession>A0A813KYL8</accession>